<evidence type="ECO:0000313" key="1">
    <source>
        <dbReference type="Ensembl" id="ENSOARP00020049003.1"/>
    </source>
</evidence>
<accession>A0AC11DYS0</accession>
<reference evidence="1" key="1">
    <citation type="submission" date="2020-11" db="EMBL/GenBank/DDBJ databases">
        <authorList>
            <person name="Davenport K.M."/>
            <person name="Bickhart D.M."/>
            <person name="Smith T.P.L."/>
            <person name="Murdoch B.M."/>
            <person name="Rosen B.D."/>
        </authorList>
    </citation>
    <scope>NUCLEOTIDE SEQUENCE [LARGE SCALE GENOMIC DNA]</scope>
    <source>
        <strain evidence="1">OAR_USU_Benz2616</strain>
    </source>
</reference>
<sequence>MPAMLPGPGSRTPYSGRVMGWWWRLLLGLWAVPPTCTGRELLNVCMNAKPHKPKPSPEAELYEECIPWKDNACCTASTSWEAHLDVSLLYNFSLVHCGLMMPDCQRHFLQAICFYQCSPNLGPWIQKVDPRWQAERVLDAPLCLEDCERWWADCRTSHTCKSNWLGSWAWSRGKPRCPERAPCRPFPHYFPTPANLCERIWSGSFRASPERRGSGRCLQKWFEPARGNPNAEVARRFASPARSWARCPGLLALPLLLPLLS</sequence>
<protein>
    <submittedName>
        <fullName evidence="1">IZUMO1 receptor, JUNO</fullName>
    </submittedName>
</protein>
<dbReference type="Ensembl" id="ENSOART00020017919.2">
    <property type="protein sequence ID" value="ENSOARP00020049003.1"/>
    <property type="gene ID" value="ENSOARG00020011784.2"/>
</dbReference>
<gene>
    <name evidence="1" type="primary">IZUMO1R</name>
</gene>
<reference evidence="1" key="3">
    <citation type="submission" date="2025-09" db="UniProtKB">
        <authorList>
            <consortium name="Ensembl"/>
        </authorList>
    </citation>
    <scope>IDENTIFICATION</scope>
</reference>
<name>A0AC11DYS0_SHEEP</name>
<reference evidence="1" key="2">
    <citation type="submission" date="2025-08" db="UniProtKB">
        <authorList>
            <consortium name="Ensembl"/>
        </authorList>
    </citation>
    <scope>IDENTIFICATION</scope>
</reference>
<proteinExistence type="predicted"/>
<organism evidence="1">
    <name type="scientific">Ovis aries</name>
    <name type="common">Sheep</name>
    <dbReference type="NCBI Taxonomy" id="9940"/>
    <lineage>
        <taxon>Eukaryota</taxon>
        <taxon>Metazoa</taxon>
        <taxon>Chordata</taxon>
        <taxon>Craniata</taxon>
        <taxon>Vertebrata</taxon>
        <taxon>Euteleostomi</taxon>
        <taxon>Mammalia</taxon>
        <taxon>Eutheria</taxon>
        <taxon>Laurasiatheria</taxon>
        <taxon>Artiodactyla</taxon>
        <taxon>Ruminantia</taxon>
        <taxon>Pecora</taxon>
        <taxon>Bovidae</taxon>
        <taxon>Caprinae</taxon>
        <taxon>Ovis</taxon>
    </lineage>
</organism>